<dbReference type="InterPro" id="IPR027417">
    <property type="entry name" value="P-loop_NTPase"/>
</dbReference>
<evidence type="ECO:0000313" key="2">
    <source>
        <dbReference type="EMBL" id="RKO66028.1"/>
    </source>
</evidence>
<keyword evidence="3" id="KW-1185">Reference proteome</keyword>
<gene>
    <name evidence="2" type="ORF">D7024_03085</name>
</gene>
<proteinExistence type="predicted"/>
<dbReference type="SUPFAM" id="SSF52540">
    <property type="entry name" value="P-loop containing nucleoside triphosphate hydrolases"/>
    <property type="match status" value="3"/>
</dbReference>
<reference evidence="2 3" key="1">
    <citation type="submission" date="2018-10" db="EMBL/GenBank/DDBJ databases">
        <authorList>
            <person name="Grouzdev D.S."/>
            <person name="Krutkina M.S."/>
            <person name="Tourova T.P."/>
            <person name="Nazina T.N."/>
        </authorList>
    </citation>
    <scope>NUCLEOTIDE SEQUENCE [LARGE SCALE GENOMIC DNA]</scope>
    <source>
        <strain evidence="2 3">435</strain>
    </source>
</reference>
<feature type="domain" description="AAA+ ATPase" evidence="1">
    <location>
        <begin position="31"/>
        <end position="220"/>
    </location>
</feature>
<dbReference type="RefSeq" id="WP_121450472.1">
    <property type="nucleotide sequence ID" value="NZ_RBWE01000001.1"/>
</dbReference>
<comment type="caution">
    <text evidence="2">The sequence shown here is derived from an EMBL/GenBank/DDBJ whole genome shotgun (WGS) entry which is preliminary data.</text>
</comment>
<dbReference type="SMART" id="SM00382">
    <property type="entry name" value="AAA"/>
    <property type="match status" value="1"/>
</dbReference>
<evidence type="ECO:0000313" key="3">
    <source>
        <dbReference type="Proteomes" id="UP000271256"/>
    </source>
</evidence>
<dbReference type="Proteomes" id="UP000271256">
    <property type="component" value="Unassembled WGS sequence"/>
</dbReference>
<dbReference type="CDD" id="cd01983">
    <property type="entry name" value="SIMIBI"/>
    <property type="match status" value="1"/>
</dbReference>
<accession>A0A494WRZ0</accession>
<dbReference type="InterPro" id="IPR003593">
    <property type="entry name" value="AAA+_ATPase"/>
</dbReference>
<protein>
    <recommendedName>
        <fullName evidence="1">AAA+ ATPase domain-containing protein</fullName>
    </recommendedName>
</protein>
<dbReference type="OrthoDB" id="9781752at2"/>
<sequence length="373" mass="41846">MNKGRLKKVFPGGNTCRGFYSFYDYIIEPDATRIFVIKGGPGVGKSTFMRKIGEEMLERCYDVEFHCCSSDNGSLDGVVIPAIRVALLDGTAPHVVDPKNPGAVDEIVHLGDHWNEEGLRAHKKEILALNQEIGRLFKRAYSYLAAAHLFLEEVRSHYRETGAFNVGAFDKLALDLTHEIFAGQTRQTDNPKARHLFATAITPDGTVSYLDTIVGHLKKRYIINGDDGTGKTTLVRRIMDAALMRGYDVEAYHCALDPSRIEHLVIPGLNLAVVNSVEPHYYKPQNGDVVVDTMTCVRPVSGPVLQAERDTAREMYRRCMEEAVDFIHRAKKVHDEVEACYIPNMNFQDIEARRQKVLARILELAEEVNGQQG</sequence>
<dbReference type="EMBL" id="RBWE01000001">
    <property type="protein sequence ID" value="RKO66028.1"/>
    <property type="molecule type" value="Genomic_DNA"/>
</dbReference>
<organism evidence="2 3">
    <name type="scientific">Desulfofundulus salinus</name>
    <dbReference type="NCBI Taxonomy" id="2419843"/>
    <lineage>
        <taxon>Bacteria</taxon>
        <taxon>Bacillati</taxon>
        <taxon>Bacillota</taxon>
        <taxon>Clostridia</taxon>
        <taxon>Eubacteriales</taxon>
        <taxon>Peptococcaceae</taxon>
        <taxon>Desulfofundulus</taxon>
    </lineage>
</organism>
<name>A0A494WRZ0_9FIRM</name>
<dbReference type="AlphaFoldDB" id="A0A494WRZ0"/>
<evidence type="ECO:0000259" key="1">
    <source>
        <dbReference type="SMART" id="SM00382"/>
    </source>
</evidence>